<name>A0A836M4U2_ACIBA</name>
<dbReference type="EMBL" id="JMOA01000002">
    <property type="protein sequence ID" value="KCY03264.1"/>
    <property type="molecule type" value="Genomic_DNA"/>
</dbReference>
<gene>
    <name evidence="1" type="ORF">J572_0288</name>
</gene>
<evidence type="ECO:0000313" key="1">
    <source>
        <dbReference type="EMBL" id="KCY03264.1"/>
    </source>
</evidence>
<dbReference type="Proteomes" id="UP000027309">
    <property type="component" value="Unassembled WGS sequence"/>
</dbReference>
<protein>
    <submittedName>
        <fullName evidence="1">Uncharacterized protein</fullName>
    </submittedName>
</protein>
<organism evidence="1 2">
    <name type="scientific">Acinetobacter baumannii 1499986</name>
    <dbReference type="NCBI Taxonomy" id="1310673"/>
    <lineage>
        <taxon>Bacteria</taxon>
        <taxon>Pseudomonadati</taxon>
        <taxon>Pseudomonadota</taxon>
        <taxon>Gammaproteobacteria</taxon>
        <taxon>Moraxellales</taxon>
        <taxon>Moraxellaceae</taxon>
        <taxon>Acinetobacter</taxon>
        <taxon>Acinetobacter calcoaceticus/baumannii complex</taxon>
    </lineage>
</organism>
<dbReference type="AlphaFoldDB" id="A0A836M4U2"/>
<accession>A0A836M4U2</accession>
<reference evidence="1 2" key="1">
    <citation type="submission" date="2014-04" db="EMBL/GenBank/DDBJ databases">
        <title>Comparative genomics and transcriptomics to identify genetic mechanisms underlying the emergence of carbapenem resistant Acinetobacter baumannii (CRAb).</title>
        <authorList>
            <person name="Harris A.D."/>
            <person name="Johnson K.J."/>
            <person name="George J."/>
            <person name="Nadendla S."/>
            <person name="Daugherty S.C."/>
            <person name="Parankush S."/>
            <person name="Sadzewicz L."/>
            <person name="Tallon L."/>
            <person name="Sengamalay N."/>
            <person name="Hazen T.H."/>
            <person name="Rasko D.A."/>
        </authorList>
    </citation>
    <scope>NUCLEOTIDE SEQUENCE [LARGE SCALE GENOMIC DNA]</scope>
    <source>
        <strain evidence="1 2">1499986</strain>
    </source>
</reference>
<comment type="caution">
    <text evidence="1">The sequence shown here is derived from an EMBL/GenBank/DDBJ whole genome shotgun (WGS) entry which is preliminary data.</text>
</comment>
<proteinExistence type="predicted"/>
<evidence type="ECO:0000313" key="2">
    <source>
        <dbReference type="Proteomes" id="UP000027309"/>
    </source>
</evidence>
<sequence length="39" mass="4351">MMSNNAIYAPQNVVIIFYTSPIKKPPEGGFLNNKLDLIV</sequence>